<accession>A0ABW4ZEQ5</accession>
<evidence type="ECO:0000313" key="2">
    <source>
        <dbReference type="Proteomes" id="UP001597389"/>
    </source>
</evidence>
<dbReference type="RefSeq" id="WP_377088044.1">
    <property type="nucleotide sequence ID" value="NZ_JBHSJL010000014.1"/>
</dbReference>
<gene>
    <name evidence="1" type="ORF">ACFSW8_16405</name>
</gene>
<dbReference type="EMBL" id="JBHUJB010000083">
    <property type="protein sequence ID" value="MFD2160488.1"/>
    <property type="molecule type" value="Genomic_DNA"/>
</dbReference>
<protein>
    <submittedName>
        <fullName evidence="1">Uncharacterized protein</fullName>
    </submittedName>
</protein>
<organism evidence="1 2">
    <name type="scientific">Rubritalea tangerina</name>
    <dbReference type="NCBI Taxonomy" id="430798"/>
    <lineage>
        <taxon>Bacteria</taxon>
        <taxon>Pseudomonadati</taxon>
        <taxon>Verrucomicrobiota</taxon>
        <taxon>Verrucomicrobiia</taxon>
        <taxon>Verrucomicrobiales</taxon>
        <taxon>Rubritaleaceae</taxon>
        <taxon>Rubritalea</taxon>
    </lineage>
</organism>
<reference evidence="2" key="1">
    <citation type="journal article" date="2019" name="Int. J. Syst. Evol. Microbiol.">
        <title>The Global Catalogue of Microorganisms (GCM) 10K type strain sequencing project: providing services to taxonomists for standard genome sequencing and annotation.</title>
        <authorList>
            <consortium name="The Broad Institute Genomics Platform"/>
            <consortium name="The Broad Institute Genome Sequencing Center for Infectious Disease"/>
            <person name="Wu L."/>
            <person name="Ma J."/>
        </authorList>
    </citation>
    <scope>NUCLEOTIDE SEQUENCE [LARGE SCALE GENOMIC DNA]</scope>
    <source>
        <strain evidence="2">CCUG 57942</strain>
    </source>
</reference>
<name>A0ABW4ZEQ5_9BACT</name>
<evidence type="ECO:0000313" key="1">
    <source>
        <dbReference type="EMBL" id="MFD2160488.1"/>
    </source>
</evidence>
<comment type="caution">
    <text evidence="1">The sequence shown here is derived from an EMBL/GenBank/DDBJ whole genome shotgun (WGS) entry which is preliminary data.</text>
</comment>
<dbReference type="Proteomes" id="UP001597389">
    <property type="component" value="Unassembled WGS sequence"/>
</dbReference>
<proteinExistence type="predicted"/>
<keyword evidence="2" id="KW-1185">Reference proteome</keyword>
<sequence>MMDDEAFVEGLNEDLSQFYGETIDVLSGFREERYGEKCLIAKGATKEVYQVTDKFCEREVALAKIRREKVCDKSVLDFVR</sequence>